<accession>A0A3N6S7A7</accession>
<reference evidence="1" key="1">
    <citation type="submission" date="2019-12" db="EMBL/GenBank/DDBJ databases">
        <title>Genome sequencing and annotation of Brassica cretica.</title>
        <authorList>
            <person name="Studholme D.J."/>
            <person name="Sarris P."/>
        </authorList>
    </citation>
    <scope>NUCLEOTIDE SEQUENCE</scope>
    <source>
        <strain evidence="1">PFS-109/04</strain>
        <tissue evidence="1">Leaf</tissue>
    </source>
</reference>
<proteinExistence type="predicted"/>
<dbReference type="Proteomes" id="UP000712600">
    <property type="component" value="Unassembled WGS sequence"/>
</dbReference>
<gene>
    <name evidence="1" type="ORF">F2Q69_00027094</name>
</gene>
<evidence type="ECO:0000313" key="2">
    <source>
        <dbReference type="Proteomes" id="UP000712600"/>
    </source>
</evidence>
<comment type="caution">
    <text evidence="1">The sequence shown here is derived from an EMBL/GenBank/DDBJ whole genome shotgun (WGS) entry which is preliminary data.</text>
</comment>
<dbReference type="AlphaFoldDB" id="A0A3N6S7A7"/>
<organism evidence="1 2">
    <name type="scientific">Brassica cretica</name>
    <name type="common">Mustard</name>
    <dbReference type="NCBI Taxonomy" id="69181"/>
    <lineage>
        <taxon>Eukaryota</taxon>
        <taxon>Viridiplantae</taxon>
        <taxon>Streptophyta</taxon>
        <taxon>Embryophyta</taxon>
        <taxon>Tracheophyta</taxon>
        <taxon>Spermatophyta</taxon>
        <taxon>Magnoliopsida</taxon>
        <taxon>eudicotyledons</taxon>
        <taxon>Gunneridae</taxon>
        <taxon>Pentapetalae</taxon>
        <taxon>rosids</taxon>
        <taxon>malvids</taxon>
        <taxon>Brassicales</taxon>
        <taxon>Brassicaceae</taxon>
        <taxon>Brassiceae</taxon>
        <taxon>Brassica</taxon>
    </lineage>
</organism>
<dbReference type="EMBL" id="QGKX02000088">
    <property type="protein sequence ID" value="KAF3584140.1"/>
    <property type="molecule type" value="Genomic_DNA"/>
</dbReference>
<protein>
    <submittedName>
        <fullName evidence="1">Uncharacterized protein</fullName>
    </submittedName>
</protein>
<evidence type="ECO:0000313" key="1">
    <source>
        <dbReference type="EMBL" id="KAF3584140.1"/>
    </source>
</evidence>
<sequence>MIQTLSGGFDGWSVGIKEEGRVDVIRRVGRFYHFKPRQVNVEGISLNDGTRDSEGCRVAAGLAQESRVAGFCQSDSSSFLSDSCVEVKHSQYRISALSGSSFCLILEEELELER</sequence>
<name>A0A3N6S7A7_BRACR</name>